<evidence type="ECO:0000259" key="8">
    <source>
        <dbReference type="Pfam" id="PF00479"/>
    </source>
</evidence>
<dbReference type="RefSeq" id="WP_228389774.1">
    <property type="nucleotide sequence ID" value="NZ_WEGJ01000002.1"/>
</dbReference>
<dbReference type="EMBL" id="WEGJ01000002">
    <property type="protein sequence ID" value="MQY10722.1"/>
    <property type="molecule type" value="Genomic_DNA"/>
</dbReference>
<comment type="function">
    <text evidence="6">Catalyzes the oxidation of glucose 6-phosphate to 6-phosphogluconolactone.</text>
</comment>
<dbReference type="NCBIfam" id="TIGR00871">
    <property type="entry name" value="zwf"/>
    <property type="match status" value="1"/>
</dbReference>
<feature type="binding site" evidence="6">
    <location>
        <position position="148"/>
    </location>
    <ligand>
        <name>NADP(+)</name>
        <dbReference type="ChEBI" id="CHEBI:58349"/>
    </ligand>
</feature>
<dbReference type="AlphaFoldDB" id="A0A7K0CC90"/>
<accession>A0A7K0CC90</accession>
<keyword evidence="3 6" id="KW-0521">NADP</keyword>
<dbReference type="PIRSF" id="PIRSF000110">
    <property type="entry name" value="G6PD"/>
    <property type="match status" value="1"/>
</dbReference>
<dbReference type="EC" id="1.1.1.49" evidence="6"/>
<comment type="caution">
    <text evidence="10">The sequence shown here is derived from an EMBL/GenBank/DDBJ whole genome shotgun (WGS) entry which is preliminary data.</text>
</comment>
<dbReference type="GO" id="GO:0050661">
    <property type="term" value="F:NADP binding"/>
    <property type="evidence" value="ECO:0007669"/>
    <property type="project" value="UniProtKB-UniRule"/>
</dbReference>
<gene>
    <name evidence="10" type="primary">zwf1</name>
    <name evidence="6" type="synonym">zwf</name>
    <name evidence="10" type="ORF">SRB5_08350</name>
</gene>
<reference evidence="10 11" key="1">
    <citation type="submission" date="2019-10" db="EMBL/GenBank/DDBJ databases">
        <title>Streptomyces smaragdinus sp. nov. and Streptomyces fabii sp. nov., isolated from the gut of fungus growing-termite Macrotermes natalensis.</title>
        <authorList>
            <person name="Schwitalla J."/>
            <person name="Benndorf R."/>
            <person name="Martin K."/>
            <person name="De Beer W."/>
            <person name="Kaster A.-K."/>
            <person name="Vollmers J."/>
            <person name="Poulsen M."/>
            <person name="Beemelmanns C."/>
        </authorList>
    </citation>
    <scope>NUCLEOTIDE SEQUENCE [LARGE SCALE GENOMIC DNA]</scope>
    <source>
        <strain evidence="10 11">RB5</strain>
    </source>
</reference>
<dbReference type="HAMAP" id="MF_00966">
    <property type="entry name" value="G6PD"/>
    <property type="match status" value="1"/>
</dbReference>
<protein>
    <recommendedName>
        <fullName evidence="6">Glucose-6-phosphate 1-dehydrogenase</fullName>
        <shortName evidence="6">G6PD</shortName>
        <ecNumber evidence="6">1.1.1.49</ecNumber>
    </recommendedName>
</protein>
<evidence type="ECO:0000256" key="7">
    <source>
        <dbReference type="SAM" id="MobiDB-lite"/>
    </source>
</evidence>
<feature type="binding site" evidence="6">
    <location>
        <position position="54"/>
    </location>
    <ligand>
        <name>NADP(+)</name>
        <dbReference type="ChEBI" id="CHEBI:58349"/>
    </ligand>
</feature>
<feature type="binding site" evidence="6">
    <location>
        <position position="178"/>
    </location>
    <ligand>
        <name>substrate</name>
    </ligand>
</feature>
<sequence length="517" mass="57115">MNHSDLLPPDRLEPCGALVLFGISGDLAAKMLLPALYHLTEAGKLTVPVIGVAAVDWDDDALRAHAREAVEEAGIQVDDTMFERLAQRLSIVAGDITDDETFVRLREAVRGLGFVTHYLAVPPSLFTTVAAALARAGLHRESRLVVEKPFGHDLASAQRLQDELGEYFDDDHLLRVDHFLGNSAVESLMVARFANTLLTPVWHRSYVSNVQISLVEDFDVADRGSFYDAVGCLRDVVQNHMLQVLAYLAMDPPNAMTAQAQALEEWRVLHAIRPMDPDATVRGQYAGYRRVAGVSPQSTTETYFATRLFVDNWRWADVPFYIRSGKAMAVTATEVIVELRRPPLDLFAGTELPPNLIRFRIDGDTGIRADLMVREPDAGTRPVQLPMGVDYEEVMGRQELPYERVLAGAVDGDPGYFASYPTILECWRIVQPVLDATGPPLRYQRGSWGPEAADWLPGLTGWHDPGPRLFDDVRPTGRVRPGLSVVRTPGDVPRAAPSSPRPAEPRPLRPRSVPPAA</sequence>
<evidence type="ECO:0000313" key="10">
    <source>
        <dbReference type="EMBL" id="MQY10722.1"/>
    </source>
</evidence>
<comment type="pathway">
    <text evidence="1 6">Carbohydrate degradation; pentose phosphate pathway; D-ribulose 5-phosphate from D-glucose 6-phosphate (oxidative stage): step 1/3.</text>
</comment>
<comment type="similarity">
    <text evidence="6">Belongs to the glucose-6-phosphate dehydrogenase family.</text>
</comment>
<comment type="catalytic activity">
    <reaction evidence="6">
        <text>D-glucose 6-phosphate + NADP(+) = 6-phospho-D-glucono-1,5-lactone + NADPH + H(+)</text>
        <dbReference type="Rhea" id="RHEA:15841"/>
        <dbReference type="ChEBI" id="CHEBI:15378"/>
        <dbReference type="ChEBI" id="CHEBI:57783"/>
        <dbReference type="ChEBI" id="CHEBI:57955"/>
        <dbReference type="ChEBI" id="CHEBI:58349"/>
        <dbReference type="ChEBI" id="CHEBI:61548"/>
        <dbReference type="EC" id="1.1.1.49"/>
    </reaction>
</comment>
<dbReference type="Gene3D" id="3.30.360.10">
    <property type="entry name" value="Dihydrodipicolinate Reductase, domain 2"/>
    <property type="match status" value="1"/>
</dbReference>
<dbReference type="InterPro" id="IPR022674">
    <property type="entry name" value="G6P_DH_NAD-bd"/>
</dbReference>
<keyword evidence="5 6" id="KW-0119">Carbohydrate metabolism</keyword>
<evidence type="ECO:0000256" key="1">
    <source>
        <dbReference type="ARBA" id="ARBA00004937"/>
    </source>
</evidence>
<dbReference type="SUPFAM" id="SSF55347">
    <property type="entry name" value="Glyceraldehyde-3-phosphate dehydrogenase-like, C-terminal domain"/>
    <property type="match status" value="1"/>
</dbReference>
<evidence type="ECO:0000313" key="11">
    <source>
        <dbReference type="Proteomes" id="UP000466345"/>
    </source>
</evidence>
<dbReference type="Pfam" id="PF02781">
    <property type="entry name" value="G6PD_C"/>
    <property type="match status" value="1"/>
</dbReference>
<keyword evidence="11" id="KW-1185">Reference proteome</keyword>
<feature type="binding site" evidence="6">
    <location>
        <position position="326"/>
    </location>
    <ligand>
        <name>substrate</name>
    </ligand>
</feature>
<dbReference type="InterPro" id="IPR036291">
    <property type="entry name" value="NAD(P)-bd_dom_sf"/>
</dbReference>
<evidence type="ECO:0000256" key="5">
    <source>
        <dbReference type="ARBA" id="ARBA00023277"/>
    </source>
</evidence>
<dbReference type="PANTHER" id="PTHR23429:SF0">
    <property type="entry name" value="GLUCOSE-6-PHOSPHATE 1-DEHYDROGENASE"/>
    <property type="match status" value="1"/>
</dbReference>
<keyword evidence="2 6" id="KW-0313">Glucose metabolism</keyword>
<dbReference type="GO" id="GO:0009051">
    <property type="term" value="P:pentose-phosphate shunt, oxidative branch"/>
    <property type="evidence" value="ECO:0007669"/>
    <property type="project" value="TreeGrafter"/>
</dbReference>
<organism evidence="10 11">
    <name type="scientific">Streptomyces smaragdinus</name>
    <dbReference type="NCBI Taxonomy" id="2585196"/>
    <lineage>
        <taxon>Bacteria</taxon>
        <taxon>Bacillati</taxon>
        <taxon>Actinomycetota</taxon>
        <taxon>Actinomycetes</taxon>
        <taxon>Kitasatosporales</taxon>
        <taxon>Streptomycetaceae</taxon>
        <taxon>Streptomyces</taxon>
    </lineage>
</organism>
<dbReference type="InterPro" id="IPR001282">
    <property type="entry name" value="G6P_DH"/>
</dbReference>
<dbReference type="GO" id="GO:0004345">
    <property type="term" value="F:glucose-6-phosphate dehydrogenase activity"/>
    <property type="evidence" value="ECO:0007669"/>
    <property type="project" value="UniProtKB-UniRule"/>
</dbReference>
<evidence type="ECO:0000256" key="4">
    <source>
        <dbReference type="ARBA" id="ARBA00023002"/>
    </source>
</evidence>
<dbReference type="Pfam" id="PF00479">
    <property type="entry name" value="G6PD_N"/>
    <property type="match status" value="1"/>
</dbReference>
<evidence type="ECO:0000256" key="6">
    <source>
        <dbReference type="HAMAP-Rule" id="MF_00966"/>
    </source>
</evidence>
<dbReference type="GO" id="GO:0005829">
    <property type="term" value="C:cytosol"/>
    <property type="evidence" value="ECO:0007669"/>
    <property type="project" value="TreeGrafter"/>
</dbReference>
<feature type="binding site" evidence="6">
    <location>
        <position position="235"/>
    </location>
    <ligand>
        <name>substrate</name>
    </ligand>
</feature>
<dbReference type="GO" id="GO:0006006">
    <property type="term" value="P:glucose metabolic process"/>
    <property type="evidence" value="ECO:0007669"/>
    <property type="project" value="UniProtKB-KW"/>
</dbReference>
<feature type="domain" description="Glucose-6-phosphate dehydrogenase NAD-binding" evidence="8">
    <location>
        <begin position="19"/>
        <end position="185"/>
    </location>
</feature>
<dbReference type="UniPathway" id="UPA00115">
    <property type="reaction ID" value="UER00408"/>
</dbReference>
<dbReference type="Proteomes" id="UP000466345">
    <property type="component" value="Unassembled WGS sequence"/>
</dbReference>
<evidence type="ECO:0000256" key="3">
    <source>
        <dbReference type="ARBA" id="ARBA00022857"/>
    </source>
</evidence>
<dbReference type="PRINTS" id="PR00079">
    <property type="entry name" value="G6PDHDRGNASE"/>
</dbReference>
<comment type="caution">
    <text evidence="6">Lacks conserved residue(s) required for the propagation of feature annotation.</text>
</comment>
<evidence type="ECO:0000256" key="2">
    <source>
        <dbReference type="ARBA" id="ARBA00022526"/>
    </source>
</evidence>
<dbReference type="SUPFAM" id="SSF51735">
    <property type="entry name" value="NAD(P)-binding Rossmann-fold domains"/>
    <property type="match status" value="1"/>
</dbReference>
<proteinExistence type="inferred from homology"/>
<dbReference type="Gene3D" id="3.40.50.720">
    <property type="entry name" value="NAD(P)-binding Rossmann-like Domain"/>
    <property type="match status" value="1"/>
</dbReference>
<dbReference type="PANTHER" id="PTHR23429">
    <property type="entry name" value="GLUCOSE-6-PHOSPHATE 1-DEHYDROGENASE G6PD"/>
    <property type="match status" value="1"/>
</dbReference>
<feature type="binding site" evidence="6">
    <location>
        <begin position="95"/>
        <end position="96"/>
    </location>
    <ligand>
        <name>NADP(+)</name>
        <dbReference type="ChEBI" id="CHEBI:58349"/>
    </ligand>
</feature>
<feature type="domain" description="Glucose-6-phosphate dehydrogenase C-terminal" evidence="9">
    <location>
        <begin position="189"/>
        <end position="455"/>
    </location>
</feature>
<evidence type="ECO:0000259" key="9">
    <source>
        <dbReference type="Pfam" id="PF02781"/>
    </source>
</evidence>
<feature type="region of interest" description="Disordered" evidence="7">
    <location>
        <begin position="473"/>
        <end position="517"/>
    </location>
</feature>
<feature type="binding site" evidence="6">
    <location>
        <position position="216"/>
    </location>
    <ligand>
        <name>substrate</name>
    </ligand>
</feature>
<keyword evidence="4 6" id="KW-0560">Oxidoreductase</keyword>
<feature type="active site" description="Proton acceptor" evidence="6">
    <location>
        <position position="240"/>
    </location>
</feature>
<name>A0A7K0CC90_9ACTN</name>
<dbReference type="InterPro" id="IPR022675">
    <property type="entry name" value="G6P_DH_C"/>
</dbReference>